<dbReference type="PANTHER" id="PTHR32329">
    <property type="entry name" value="BIFUNCTIONAL PROTEIN [INCLUDES 2-HYDROXYACYL-COA DEHYDRATASE (N-TER) AND ITS ACTIVATOR DOMAIN (C_TERM)-RELATED"/>
    <property type="match status" value="1"/>
</dbReference>
<evidence type="ECO:0000313" key="4">
    <source>
        <dbReference type="EMBL" id="OLO46018.1"/>
    </source>
</evidence>
<dbReference type="PANTHER" id="PTHR32329:SF4">
    <property type="entry name" value="ACTIVATOR OF 2-HYDROXYACYL-COA DEHYDRATASE"/>
    <property type="match status" value="1"/>
</dbReference>
<dbReference type="Proteomes" id="UP000186857">
    <property type="component" value="Unassembled WGS sequence"/>
</dbReference>
<dbReference type="InterPro" id="IPR043129">
    <property type="entry name" value="ATPase_NBD"/>
</dbReference>
<feature type="domain" description="ATPase BadF/BadG/BcrA/BcrD type" evidence="2">
    <location>
        <begin position="370"/>
        <end position="624"/>
    </location>
</feature>
<accession>A0A1Q8VD39</accession>
<feature type="compositionally biased region" description="Basic residues" evidence="1">
    <location>
        <begin position="1737"/>
        <end position="1746"/>
    </location>
</feature>
<feature type="domain" description="ATPase BadF/BadG/BcrA/BcrD type" evidence="2">
    <location>
        <begin position="2"/>
        <end position="267"/>
    </location>
</feature>
<dbReference type="OrthoDB" id="9177882at2"/>
<feature type="compositionally biased region" description="Gly residues" evidence="1">
    <location>
        <begin position="840"/>
        <end position="851"/>
    </location>
</feature>
<evidence type="ECO:0000256" key="1">
    <source>
        <dbReference type="SAM" id="MobiDB-lite"/>
    </source>
</evidence>
<comment type="caution">
    <text evidence="4">The sequence shown here is derived from an EMBL/GenBank/DDBJ whole genome shotgun (WGS) entry which is preliminary data.</text>
</comment>
<feature type="region of interest" description="Disordered" evidence="1">
    <location>
        <begin position="831"/>
        <end position="851"/>
    </location>
</feature>
<evidence type="ECO:0000259" key="2">
    <source>
        <dbReference type="Pfam" id="PF01869"/>
    </source>
</evidence>
<feature type="compositionally biased region" description="Basic and acidic residues" evidence="1">
    <location>
        <begin position="1248"/>
        <end position="1257"/>
    </location>
</feature>
<dbReference type="Pfam" id="PF01869">
    <property type="entry name" value="BcrAD_BadFG"/>
    <property type="match status" value="2"/>
</dbReference>
<dbReference type="InterPro" id="IPR018709">
    <property type="entry name" value="CoA_activase_DUF2229"/>
</dbReference>
<dbReference type="RefSeq" id="WP_075376031.1">
    <property type="nucleotide sequence ID" value="NZ_MSKJ01000003.1"/>
</dbReference>
<dbReference type="EMBL" id="MSKJ01000003">
    <property type="protein sequence ID" value="OLO46018.1"/>
    <property type="molecule type" value="Genomic_DNA"/>
</dbReference>
<dbReference type="Pfam" id="PF09989">
    <property type="entry name" value="DUF2229"/>
    <property type="match status" value="1"/>
</dbReference>
<feature type="region of interest" description="Disordered" evidence="1">
    <location>
        <begin position="1694"/>
        <end position="1746"/>
    </location>
</feature>
<gene>
    <name evidence="4" type="ORF">BKH29_01875</name>
</gene>
<dbReference type="SUPFAM" id="SSF53067">
    <property type="entry name" value="Actin-like ATPase domain"/>
    <property type="match status" value="2"/>
</dbReference>
<dbReference type="CDD" id="cd24035">
    <property type="entry name" value="ASKHA_NBD_O66634-like_rpt2"/>
    <property type="match status" value="1"/>
</dbReference>
<sequence length="1746" mass="186644">MGLDIGSTTIKLVLLPERLPEVPAGAPADSASGSPVSPVFAEYRRHNADVRGELTRLLEEVGRAYPGAVVRGAVTGSAGLSLATLMGLPFVQEVIAETETVRVCDPRADVVIELGGEDAKITYLHPTPEQRMNGTCAGGTGAFIDQMAQLLHTDAAGLDDMASRHTTLYPIASRCGVFAKSDLQPLINQGAASEDLAASVLQAVVTQTIAGLACGRPIRGHVMFLGGPLHFLPQLRAAFERTLADQVDSFTCPDNAQLYVAIGAALLSSGEPTPISELSTRLATRKALSLGTSRMRPLFRDAAELEAFRERHARAHIERAHWPVPEKPSEESGPEPDVPDDELDGIDDEGPHAASASGTGGEFRDGDCFLGIDAGSTTIKAVVLDGRGRIVWEHYAGNEGDPVTAAVEILRRIHREMPDGVRIVRSCVTGYGESLVKAALRIDEGVVETMAHYRAAAYLNPGVTSVIDIGGQDMKYLRIKGDAIDSISVNEACSAGCGSFLQTFARSMGLEIGEFAEAALHAERPVDLGSRCTVFMNSSVKQAQRESATVGEISAGLSYSVVRNALYKVIKLKDADQLGERVSVQGGTFLNDAVLRAFELLTGREVVRPDVAGLMGCFGAALSARATYGGVPSGLMSLGELSRFSLTTETATCKLCQNHCQLTITTFNDGQRHISGNRCERGATQERRATKSDLPNLYDYKYKRAFSYRRLREGAATRGDIGIPRVLGMYENYPLWFTVLTSLGFRVMISGRSNHELFESGMDTIPSENVCYPAKLAHGHIEALIAKGITTIWFPCVFYERELVQGVADHFNCPIVATYPEVIRNNVEAVRDGRPHGGEGADGAEGGAGSGGSGVRMLSPFLNLADPATLAERLIEVFADWGVTLPEARRSVAAGFAEDAAFKADVRAEGRRALRWMEDNGRKGIVLAGRPYHIDPEINHGVPDVINTLGLAVLSEDSLLPEPDTAATEVPEPGVSETGTGPVAGGSDVATTTTAGRAGKPRISEETGDAGKPCRPGKAESGGRPARPARPKKPKKTDWAAIARQAGSSPGTDQVLDPGDGAEHAVATGALSRAVAALRRRVDELRPDPQAPADWSDVTGVGLPTPKSVATQGVARRLRVRDQWAYHSRLYQAAELVTTRDDLELVQLNSFGCGVDALTTDQVQEILESAGGVYTSLKIDEVSNLGAATIRLRSLAAASEARAAEKTAHAEEAVREACDEADGTVDDAVEIDTTAPVDEPSAMAAARTVEKTADRSEASGAVGGRELPGATGPVFTEAMRATHTILMPQMSPVHFRPLEPLMRRLGYKVELLQSATRDDLEVGLRYVNNDACFPAIMVIGQLIGAFTDGSHDPDSCVVAISQTGGICRATNYAAMLRKGLREAGYPQVPVVAISLQGIESNPGFELTATMGLKMLQGIIIGDTLNTCLLRVRPYEVVEGSTQELVDRWNRIIAEYFEHKGRCPTWGGRIGYRRLLREMVREFNDLPRRDEPRRPRVGVVGEILVKFQPDANNHVIDVIEAEGCEAAVPGLLPFFLSGLVTAQWEADAYGIGKGSVAKKKAAVWFIEQLQAPARAALRAAGGTFDIEPSTVELARKASTVLSLGNQAGEGWLLTGEMIELIEHGVPNVVCCQPFACLPNHVVGKGMFREVRRHYPQANIVAIDYDPGASEVNQLNRIKLMISTALMAQESIGTDASAVGGKQQTRATGRAAGEELLAGLGPVGDGTPSSPDVAGAERRRQRSRALSR</sequence>
<dbReference type="InterPro" id="IPR002731">
    <property type="entry name" value="ATPase_BadF"/>
</dbReference>
<organism evidence="4 5">
    <name type="scientific">Actinomyces oris</name>
    <dbReference type="NCBI Taxonomy" id="544580"/>
    <lineage>
        <taxon>Bacteria</taxon>
        <taxon>Bacillati</taxon>
        <taxon>Actinomycetota</taxon>
        <taxon>Actinomycetes</taxon>
        <taxon>Actinomycetales</taxon>
        <taxon>Actinomycetaceae</taxon>
        <taxon>Actinomyces</taxon>
    </lineage>
</organism>
<dbReference type="Gene3D" id="3.30.420.40">
    <property type="match status" value="4"/>
</dbReference>
<dbReference type="InterPro" id="IPR051805">
    <property type="entry name" value="Dehydratase_Activator_Redct"/>
</dbReference>
<evidence type="ECO:0000313" key="5">
    <source>
        <dbReference type="Proteomes" id="UP000186857"/>
    </source>
</evidence>
<reference evidence="4 5" key="1">
    <citation type="submission" date="2016-12" db="EMBL/GenBank/DDBJ databases">
        <title>Genomic Comparison of strains in the 'Actinomyces naeslundii' Group.</title>
        <authorList>
            <person name="Mughal S.R."/>
            <person name="Do T."/>
            <person name="Gilbert S.C."/>
            <person name="Witherden E.A."/>
            <person name="Didelot X."/>
            <person name="Beighton D."/>
        </authorList>
    </citation>
    <scope>NUCLEOTIDE SEQUENCE [LARGE SCALE GENOMIC DNA]</scope>
    <source>
        <strain evidence="4 5">CCUG 33920</strain>
    </source>
</reference>
<feature type="region of interest" description="Disordered" evidence="1">
    <location>
        <begin position="1241"/>
        <end position="1272"/>
    </location>
</feature>
<protein>
    <submittedName>
        <fullName evidence="4">CoA activase</fullName>
    </submittedName>
</protein>
<feature type="region of interest" description="Disordered" evidence="1">
    <location>
        <begin position="962"/>
        <end position="1039"/>
    </location>
</feature>
<feature type="compositionally biased region" description="Acidic residues" evidence="1">
    <location>
        <begin position="332"/>
        <end position="348"/>
    </location>
</feature>
<proteinExistence type="predicted"/>
<name>A0A1Q8VD39_9ACTO</name>
<feature type="region of interest" description="Disordered" evidence="1">
    <location>
        <begin position="318"/>
        <end position="360"/>
    </location>
</feature>
<evidence type="ECO:0000259" key="3">
    <source>
        <dbReference type="Pfam" id="PF09989"/>
    </source>
</evidence>
<feature type="domain" description="DUF2229" evidence="3">
    <location>
        <begin position="721"/>
        <end position="959"/>
    </location>
</feature>
<dbReference type="CDD" id="cd24034">
    <property type="entry name" value="ASKHA_NBD_O66634-like_rpt1"/>
    <property type="match status" value="1"/>
</dbReference>